<feature type="domain" description="Purine catabolism PurC-like" evidence="3">
    <location>
        <begin position="45"/>
        <end position="166"/>
    </location>
</feature>
<reference evidence="6 7" key="1">
    <citation type="submission" date="2015-09" db="EMBL/GenBank/DDBJ databases">
        <title>Genome sequence, genome mining and natural product profiling of a biocontrol bacterium Streptomyces malaysiensis F913.</title>
        <authorList>
            <person name="Xu Y."/>
            <person name="Wei J."/>
            <person name="Xie J."/>
            <person name="Li T."/>
            <person name="Zhou Z."/>
        </authorList>
    </citation>
    <scope>NUCLEOTIDE SEQUENCE [LARGE SCALE GENOMIC DNA]</scope>
    <source>
        <strain evidence="6 7">F913</strain>
    </source>
</reference>
<keyword evidence="7" id="KW-1185">Reference proteome</keyword>
<name>A0A2J7YS50_STRMQ</name>
<dbReference type="GeneID" id="303177881"/>
<dbReference type="Proteomes" id="UP000236520">
    <property type="component" value="Unassembled WGS sequence"/>
</dbReference>
<evidence type="ECO:0000313" key="6">
    <source>
        <dbReference type="EMBL" id="PNG90855.1"/>
    </source>
</evidence>
<dbReference type="Pfam" id="PF07905">
    <property type="entry name" value="PucR"/>
    <property type="match status" value="1"/>
</dbReference>
<evidence type="ECO:0000256" key="2">
    <source>
        <dbReference type="SAM" id="MobiDB-lite"/>
    </source>
</evidence>
<evidence type="ECO:0000259" key="3">
    <source>
        <dbReference type="Pfam" id="PF07905"/>
    </source>
</evidence>
<dbReference type="RefSeq" id="WP_069860654.1">
    <property type="nucleotide sequence ID" value="NZ_BAAAHF010000013.1"/>
</dbReference>
<evidence type="ECO:0000313" key="7">
    <source>
        <dbReference type="Proteomes" id="UP000236520"/>
    </source>
</evidence>
<comment type="caution">
    <text evidence="6">The sequence shown here is derived from an EMBL/GenBank/DDBJ whole genome shotgun (WGS) entry which is preliminary data.</text>
</comment>
<feature type="region of interest" description="Disordered" evidence="2">
    <location>
        <begin position="1"/>
        <end position="37"/>
    </location>
</feature>
<dbReference type="PANTHER" id="PTHR33744">
    <property type="entry name" value="CARBOHYDRATE DIACID REGULATOR"/>
    <property type="match status" value="1"/>
</dbReference>
<dbReference type="InterPro" id="IPR012914">
    <property type="entry name" value="PucR_dom"/>
</dbReference>
<dbReference type="InterPro" id="IPR051448">
    <property type="entry name" value="CdaR-like_regulators"/>
</dbReference>
<organism evidence="6 7">
    <name type="scientific">Streptomyces malaysiensis</name>
    <dbReference type="NCBI Taxonomy" id="92644"/>
    <lineage>
        <taxon>Bacteria</taxon>
        <taxon>Bacillati</taxon>
        <taxon>Actinomycetota</taxon>
        <taxon>Actinomycetes</taxon>
        <taxon>Kitasatosporales</taxon>
        <taxon>Streptomycetaceae</taxon>
        <taxon>Streptomyces</taxon>
        <taxon>Streptomyces violaceusniger group</taxon>
    </lineage>
</organism>
<gene>
    <name evidence="6" type="ORF">SMF913_26320</name>
</gene>
<dbReference type="Pfam" id="PF13556">
    <property type="entry name" value="HTH_30"/>
    <property type="match status" value="1"/>
</dbReference>
<dbReference type="InterPro" id="IPR025736">
    <property type="entry name" value="PucR_C-HTH_dom"/>
</dbReference>
<dbReference type="AlphaFoldDB" id="A0A2J7YS50"/>
<evidence type="ECO:0000256" key="1">
    <source>
        <dbReference type="ARBA" id="ARBA00006754"/>
    </source>
</evidence>
<proteinExistence type="inferred from homology"/>
<evidence type="ECO:0000259" key="5">
    <source>
        <dbReference type="Pfam" id="PF17853"/>
    </source>
</evidence>
<feature type="compositionally biased region" description="Pro residues" evidence="2">
    <location>
        <begin position="16"/>
        <end position="26"/>
    </location>
</feature>
<comment type="similarity">
    <text evidence="1">Belongs to the CdaR family.</text>
</comment>
<evidence type="ECO:0008006" key="8">
    <source>
        <dbReference type="Google" id="ProtNLM"/>
    </source>
</evidence>
<dbReference type="InterPro" id="IPR041522">
    <property type="entry name" value="CdaR_GGDEF"/>
</dbReference>
<dbReference type="PANTHER" id="PTHR33744:SF1">
    <property type="entry name" value="DNA-BINDING TRANSCRIPTIONAL ACTIVATOR ADER"/>
    <property type="match status" value="1"/>
</dbReference>
<protein>
    <recommendedName>
        <fullName evidence="8">PucR family transcriptional regulator</fullName>
    </recommendedName>
</protein>
<accession>A0A2J7YS50</accession>
<feature type="domain" description="PucR C-terminal helix-turn-helix" evidence="4">
    <location>
        <begin position="500"/>
        <end position="558"/>
    </location>
</feature>
<dbReference type="InterPro" id="IPR042070">
    <property type="entry name" value="PucR_C-HTH_sf"/>
</dbReference>
<evidence type="ECO:0000259" key="4">
    <source>
        <dbReference type="Pfam" id="PF13556"/>
    </source>
</evidence>
<dbReference type="EMBL" id="LJIW01000002">
    <property type="protein sequence ID" value="PNG90855.1"/>
    <property type="molecule type" value="Genomic_DNA"/>
</dbReference>
<dbReference type="Gene3D" id="1.10.10.2840">
    <property type="entry name" value="PucR C-terminal helix-turn-helix domain"/>
    <property type="match status" value="1"/>
</dbReference>
<sequence length="571" mass="61291">MNGSGGNAYDAAGRPPARPAGPPTAPSRPAGLPRVPGRPPLSLAEVLRLPVLAAGAPEVVSGHGQLSRPVRWVHITELLDPASFLKGGELVLTTGMPLPEDPSLVRRYVDELADIGAAGLVIELVRRYHRPPSELVRACLARDFPLVLLSRTVNFVEVTQVLHSLIVGSQVESLRRAQDVHDTFTALTLRGAGPDEVVGMAAELSGHPVVLENLVHQAVICGSPGGGVEGALTGWERRSRATPSPDRTGLSGPEDWLVAAVEYRGERWGRLLMLPDGAGDPAVGPEDAMVLERTATALTIARLTHHTRWERRAQRTLLLDLVEQRCRSRGEARARAEALGVPVAGRRLMVVLVSPGPGAGETTELEDRLTDELGAAGAAVLVGALPGDHIGVLLALPAATAWRPLVERLSRSVRESRPDAVISVGSEVSDLSQTARSFQQAARVADAAVPGTPDKAFHELSDIGLRQLLYALRGDVRLQEFVERQLGRLVDYDERHGTDLLPVLRTFLDAAGNKTVAAKRANLSRQAFYQRLHSIERVLGCDLESGEQRTQLHVALTAFHLLRLSRGPAPS</sequence>
<dbReference type="Pfam" id="PF17853">
    <property type="entry name" value="GGDEF_2"/>
    <property type="match status" value="1"/>
</dbReference>
<feature type="domain" description="CdaR GGDEF-like" evidence="5">
    <location>
        <begin position="329"/>
        <end position="446"/>
    </location>
</feature>